<feature type="transmembrane region" description="Helical" evidence="7">
    <location>
        <begin position="74"/>
        <end position="92"/>
    </location>
</feature>
<evidence type="ECO:0000256" key="3">
    <source>
        <dbReference type="ARBA" id="ARBA00022692"/>
    </source>
</evidence>
<keyword evidence="3 7" id="KW-0812">Transmembrane</keyword>
<evidence type="ECO:0000313" key="9">
    <source>
        <dbReference type="EMBL" id="PRC90924.1"/>
    </source>
</evidence>
<sequence>MSIGLASLGLAGGAGILSTLSPCVLPILPILLAGAQSSHRFGPLALTAGLATAFTAMGVLLATVGASIGLNPEHFRNTAAVVLIILSIVLLSERLQQQFARLTQGLGNAGQTWTQRIPHEGWLGQLALGLTLGLVWSPCVGPTLGAAITLASQGENPLQMTLVMLLFSLGACLPLLALSLMSRRVIQRIKGNLIGAGKIGKNALGLLLLTLGILVLGGLDKQLEAFLLTNSPEWLTTFTTSI</sequence>
<dbReference type="OrthoDB" id="9811352at2"/>
<reference evidence="9 10" key="1">
    <citation type="submission" date="2018-02" db="EMBL/GenBank/DDBJ databases">
        <title>Solimicrobium silvestre gen. nov., sp. nov., isolated from alpine forest soil.</title>
        <authorList>
            <person name="Margesin R."/>
            <person name="Albuquerque L."/>
            <person name="Zhang D.-C."/>
            <person name="Froufe H.J.C."/>
            <person name="Severino R."/>
            <person name="Roxo I."/>
            <person name="Egas C."/>
            <person name="Da Costa M.S."/>
        </authorList>
    </citation>
    <scope>NUCLEOTIDE SEQUENCE [LARGE SCALE GENOMIC DNA]</scope>
    <source>
        <strain evidence="9 10">S20-91</strain>
    </source>
</reference>
<comment type="caution">
    <text evidence="9">The sequence shown here is derived from an EMBL/GenBank/DDBJ whole genome shotgun (WGS) entry which is preliminary data.</text>
</comment>
<keyword evidence="6 7" id="KW-0472">Membrane</keyword>
<evidence type="ECO:0000256" key="2">
    <source>
        <dbReference type="ARBA" id="ARBA00006143"/>
    </source>
</evidence>
<feature type="transmembrane region" description="Helical" evidence="7">
    <location>
        <begin position="6"/>
        <end position="32"/>
    </location>
</feature>
<evidence type="ECO:0000256" key="5">
    <source>
        <dbReference type="ARBA" id="ARBA00022989"/>
    </source>
</evidence>
<dbReference type="Proteomes" id="UP000237839">
    <property type="component" value="Unassembled WGS sequence"/>
</dbReference>
<dbReference type="PANTHER" id="PTHR31272:SF9">
    <property type="entry name" value="BLL1027 PROTEIN"/>
    <property type="match status" value="1"/>
</dbReference>
<dbReference type="GO" id="GO:0016020">
    <property type="term" value="C:membrane"/>
    <property type="evidence" value="ECO:0007669"/>
    <property type="project" value="UniProtKB-SubCell"/>
</dbReference>
<feature type="transmembrane region" description="Helical" evidence="7">
    <location>
        <begin position="160"/>
        <end position="181"/>
    </location>
</feature>
<organism evidence="9 10">
    <name type="scientific">Solimicrobium silvestre</name>
    <dbReference type="NCBI Taxonomy" id="2099400"/>
    <lineage>
        <taxon>Bacteria</taxon>
        <taxon>Pseudomonadati</taxon>
        <taxon>Pseudomonadota</taxon>
        <taxon>Betaproteobacteria</taxon>
        <taxon>Burkholderiales</taxon>
        <taxon>Oxalobacteraceae</taxon>
        <taxon>Solimicrobium</taxon>
    </lineage>
</organism>
<feature type="transmembrane region" description="Helical" evidence="7">
    <location>
        <begin position="202"/>
        <end position="219"/>
    </location>
</feature>
<protein>
    <submittedName>
        <fullName evidence="9">Cytochrome c biogenesis protein</fullName>
    </submittedName>
</protein>
<accession>A0A2S9GT77</accession>
<dbReference type="Pfam" id="PF02683">
    <property type="entry name" value="DsbD_TM"/>
    <property type="match status" value="1"/>
</dbReference>
<evidence type="ECO:0000256" key="6">
    <source>
        <dbReference type="ARBA" id="ARBA00023136"/>
    </source>
</evidence>
<evidence type="ECO:0000259" key="8">
    <source>
        <dbReference type="Pfam" id="PF02683"/>
    </source>
</evidence>
<evidence type="ECO:0000256" key="7">
    <source>
        <dbReference type="SAM" id="Phobius"/>
    </source>
</evidence>
<evidence type="ECO:0000256" key="1">
    <source>
        <dbReference type="ARBA" id="ARBA00004141"/>
    </source>
</evidence>
<evidence type="ECO:0000256" key="4">
    <source>
        <dbReference type="ARBA" id="ARBA00022748"/>
    </source>
</evidence>
<feature type="transmembrane region" description="Helical" evidence="7">
    <location>
        <begin position="126"/>
        <end position="148"/>
    </location>
</feature>
<dbReference type="InterPro" id="IPR003834">
    <property type="entry name" value="Cyt_c_assmbl_TM_dom"/>
</dbReference>
<evidence type="ECO:0000313" key="10">
    <source>
        <dbReference type="Proteomes" id="UP000237839"/>
    </source>
</evidence>
<name>A0A2S9GT77_9BURK</name>
<proteinExistence type="inferred from homology"/>
<dbReference type="PANTHER" id="PTHR31272">
    <property type="entry name" value="CYTOCHROME C-TYPE BIOGENESIS PROTEIN HI_1454-RELATED"/>
    <property type="match status" value="1"/>
</dbReference>
<comment type="subcellular location">
    <subcellularLocation>
        <location evidence="1">Membrane</location>
        <topology evidence="1">Multi-pass membrane protein</topology>
    </subcellularLocation>
</comment>
<gene>
    <name evidence="9" type="ORF">S2091_4325</name>
</gene>
<dbReference type="EMBL" id="PUGF01000032">
    <property type="protein sequence ID" value="PRC90924.1"/>
    <property type="molecule type" value="Genomic_DNA"/>
</dbReference>
<dbReference type="GO" id="GO:0017004">
    <property type="term" value="P:cytochrome complex assembly"/>
    <property type="evidence" value="ECO:0007669"/>
    <property type="project" value="UniProtKB-KW"/>
</dbReference>
<keyword evidence="4" id="KW-0201">Cytochrome c-type biogenesis</keyword>
<comment type="similarity">
    <text evidence="2">Belongs to the DsbD family.</text>
</comment>
<dbReference type="AlphaFoldDB" id="A0A2S9GT77"/>
<keyword evidence="10" id="KW-1185">Reference proteome</keyword>
<dbReference type="RefSeq" id="WP_105534057.1">
    <property type="nucleotide sequence ID" value="NZ_PUGF01000032.1"/>
</dbReference>
<keyword evidence="5 7" id="KW-1133">Transmembrane helix</keyword>
<feature type="domain" description="Cytochrome C biogenesis protein transmembrane" evidence="8">
    <location>
        <begin position="13"/>
        <end position="215"/>
    </location>
</feature>
<dbReference type="InterPro" id="IPR051790">
    <property type="entry name" value="Cytochrome_c-biogenesis_DsbD"/>
</dbReference>
<feature type="transmembrane region" description="Helical" evidence="7">
    <location>
        <begin position="44"/>
        <end position="68"/>
    </location>
</feature>